<gene>
    <name evidence="1" type="ORF">S12H4_10635</name>
</gene>
<feature type="non-terminal residue" evidence="1">
    <location>
        <position position="1"/>
    </location>
</feature>
<sequence>TKNIWTKIKEKISIPDIITLDNGRCECLNGQEHPENPSCEYNESEDILYCHKCQTTMDVIQVYAIIYNLDKPEAIKELVKQYNIEYGEYDKEYIKTEKEIEELFQDFTKKCHKKLLNNKEYYESIKNRRDFTDNTMEASKIGLFDDSIKDYMDTTYSNKLLQNAGFKKHAKKDKKKKGKLYWLCGKRFVYPYLDRKHNPYYFIYRLINSEPDFNKNAKYIKQIKTKYIKEKPFWIRFVKKTEGFAYNHGRYY</sequence>
<evidence type="ECO:0008006" key="2">
    <source>
        <dbReference type="Google" id="ProtNLM"/>
    </source>
</evidence>
<dbReference type="SUPFAM" id="SSF57783">
    <property type="entry name" value="Zinc beta-ribbon"/>
    <property type="match status" value="1"/>
</dbReference>
<protein>
    <recommendedName>
        <fullName evidence="2">Zinc finger CHC2-type domain-containing protein</fullName>
    </recommendedName>
</protein>
<organism evidence="1">
    <name type="scientific">marine sediment metagenome</name>
    <dbReference type="NCBI Taxonomy" id="412755"/>
    <lineage>
        <taxon>unclassified sequences</taxon>
        <taxon>metagenomes</taxon>
        <taxon>ecological metagenomes</taxon>
    </lineage>
</organism>
<dbReference type="EMBL" id="BARW01004588">
    <property type="protein sequence ID" value="GAI64699.1"/>
    <property type="molecule type" value="Genomic_DNA"/>
</dbReference>
<dbReference type="InterPro" id="IPR037068">
    <property type="entry name" value="DNA_primase_core_N_sf"/>
</dbReference>
<accession>X1SA95</accession>
<dbReference type="InterPro" id="IPR036977">
    <property type="entry name" value="DNA_primase_Znf_CHC2"/>
</dbReference>
<comment type="caution">
    <text evidence="1">The sequence shown here is derived from an EMBL/GenBank/DDBJ whole genome shotgun (WGS) entry which is preliminary data.</text>
</comment>
<dbReference type="GO" id="GO:0008270">
    <property type="term" value="F:zinc ion binding"/>
    <property type="evidence" value="ECO:0007669"/>
    <property type="project" value="InterPro"/>
</dbReference>
<dbReference type="AlphaFoldDB" id="X1SA95"/>
<dbReference type="GO" id="GO:0003677">
    <property type="term" value="F:DNA binding"/>
    <property type="evidence" value="ECO:0007669"/>
    <property type="project" value="InterPro"/>
</dbReference>
<evidence type="ECO:0000313" key="1">
    <source>
        <dbReference type="EMBL" id="GAI64699.1"/>
    </source>
</evidence>
<dbReference type="SUPFAM" id="SSF56731">
    <property type="entry name" value="DNA primase core"/>
    <property type="match status" value="1"/>
</dbReference>
<dbReference type="Gene3D" id="3.90.980.10">
    <property type="entry name" value="DNA primase, catalytic core, N-terminal domain"/>
    <property type="match status" value="1"/>
</dbReference>
<reference evidence="1" key="1">
    <citation type="journal article" date="2014" name="Front. Microbiol.">
        <title>High frequency of phylogenetically diverse reductive dehalogenase-homologous genes in deep subseafloor sedimentary metagenomes.</title>
        <authorList>
            <person name="Kawai M."/>
            <person name="Futagami T."/>
            <person name="Toyoda A."/>
            <person name="Takaki Y."/>
            <person name="Nishi S."/>
            <person name="Hori S."/>
            <person name="Arai W."/>
            <person name="Tsubouchi T."/>
            <person name="Morono Y."/>
            <person name="Uchiyama I."/>
            <person name="Ito T."/>
            <person name="Fujiyama A."/>
            <person name="Inagaki F."/>
            <person name="Takami H."/>
        </authorList>
    </citation>
    <scope>NUCLEOTIDE SEQUENCE</scope>
    <source>
        <strain evidence="1">Expedition CK06-06</strain>
    </source>
</reference>
<dbReference type="Gene3D" id="3.90.580.10">
    <property type="entry name" value="Zinc finger, CHC2-type domain"/>
    <property type="match status" value="1"/>
</dbReference>
<name>X1SA95_9ZZZZ</name>
<proteinExistence type="predicted"/>
<dbReference type="GO" id="GO:0006260">
    <property type="term" value="P:DNA replication"/>
    <property type="evidence" value="ECO:0007669"/>
    <property type="project" value="InterPro"/>
</dbReference>